<dbReference type="SUPFAM" id="SSF57783">
    <property type="entry name" value="Zinc beta-ribbon"/>
    <property type="match status" value="1"/>
</dbReference>
<sequence>MGYTSTPNSYQKMQELSMIPYPQQLAIAVPEIRFYKDVHGLLALCPFHNDKSVGSFVFNPKTGVWKCFACGVSGQGVISLLMKSHGWNFLEAVDYMYDHRNDVVVEPSSPVPGSLRTRRKVKVSKQSSIKEKETSDKVLFTYYGTVTPEEQHLIYKAFAETCPLKTEERRQLMKKRGLSYGDTAHFFRMPAAGDELFWVEFVEHLRAYDTYKGEDRLYYRLLGTPGFYWDEEENAVSFITRQNALGILLHSPDGLINGIEMRVKDEFVEQDQNVKKVARYIGFSSGSICDREPERCSMGTKLSVLVDVVQCFYSKRSKKFKGYAVTEGKFKALHLARRGYTVLSVRGVGNWKDVLPTLESMRAKGPVTIVFDADAAVNSAVARASASLGKALMNYGYEVLYMTWDINDGKGIDDLCNAGLYGKAKVLPAVQYMDEVLGLPPVIPTALCV</sequence>
<keyword evidence="1" id="KW-0479">Metal-binding</keyword>
<keyword evidence="2" id="KW-0863">Zinc-finger</keyword>
<dbReference type="GO" id="GO:0008270">
    <property type="term" value="F:zinc ion binding"/>
    <property type="evidence" value="ECO:0007669"/>
    <property type="project" value="UniProtKB-KW"/>
</dbReference>
<accession>A0A6I2R8B5</accession>
<dbReference type="CDD" id="cd01029">
    <property type="entry name" value="TOPRIM_primases"/>
    <property type="match status" value="1"/>
</dbReference>
<dbReference type="InterPro" id="IPR002694">
    <property type="entry name" value="Znf_CHC2"/>
</dbReference>
<dbReference type="Pfam" id="PF12965">
    <property type="entry name" value="DUF3854"/>
    <property type="match status" value="1"/>
</dbReference>
<dbReference type="GO" id="GO:0005737">
    <property type="term" value="C:cytoplasm"/>
    <property type="evidence" value="ECO:0007669"/>
    <property type="project" value="TreeGrafter"/>
</dbReference>
<evidence type="ECO:0000259" key="4">
    <source>
        <dbReference type="SMART" id="SM00400"/>
    </source>
</evidence>
<dbReference type="InterPro" id="IPR024385">
    <property type="entry name" value="DUF3854"/>
</dbReference>
<evidence type="ECO:0000256" key="2">
    <source>
        <dbReference type="ARBA" id="ARBA00022771"/>
    </source>
</evidence>
<dbReference type="PANTHER" id="PTHR30313:SF2">
    <property type="entry name" value="DNA PRIMASE"/>
    <property type="match status" value="1"/>
</dbReference>
<organism evidence="5 6">
    <name type="scientific">Flavonifractor plautii</name>
    <name type="common">Fusobacterium plautii</name>
    <dbReference type="NCBI Taxonomy" id="292800"/>
    <lineage>
        <taxon>Bacteria</taxon>
        <taxon>Bacillati</taxon>
        <taxon>Bacillota</taxon>
        <taxon>Clostridia</taxon>
        <taxon>Eubacteriales</taxon>
        <taxon>Oscillospiraceae</taxon>
        <taxon>Flavonifractor</taxon>
    </lineage>
</organism>
<proteinExistence type="predicted"/>
<dbReference type="GO" id="GO:0003899">
    <property type="term" value="F:DNA-directed RNA polymerase activity"/>
    <property type="evidence" value="ECO:0007669"/>
    <property type="project" value="InterPro"/>
</dbReference>
<dbReference type="Pfam" id="PF01807">
    <property type="entry name" value="Zn_ribbon_DnaG"/>
    <property type="match status" value="1"/>
</dbReference>
<comment type="caution">
    <text evidence="5">The sequence shown here is derived from an EMBL/GenBank/DDBJ whole genome shotgun (WGS) entry which is preliminary data.</text>
</comment>
<name>A0A6I2R8B5_FLAPL</name>
<dbReference type="InterPro" id="IPR050219">
    <property type="entry name" value="DnaG_primase"/>
</dbReference>
<keyword evidence="3" id="KW-0862">Zinc</keyword>
<dbReference type="Proteomes" id="UP000434475">
    <property type="component" value="Unassembled WGS sequence"/>
</dbReference>
<dbReference type="InterPro" id="IPR034154">
    <property type="entry name" value="TOPRIM_DnaG/twinkle"/>
</dbReference>
<dbReference type="GO" id="GO:0006269">
    <property type="term" value="P:DNA replication, synthesis of primer"/>
    <property type="evidence" value="ECO:0007669"/>
    <property type="project" value="TreeGrafter"/>
</dbReference>
<dbReference type="GO" id="GO:0003677">
    <property type="term" value="F:DNA binding"/>
    <property type="evidence" value="ECO:0007669"/>
    <property type="project" value="InterPro"/>
</dbReference>
<dbReference type="InterPro" id="IPR036977">
    <property type="entry name" value="DNA_primase_Znf_CHC2"/>
</dbReference>
<dbReference type="SMART" id="SM00400">
    <property type="entry name" value="ZnF_CHCC"/>
    <property type="match status" value="1"/>
</dbReference>
<dbReference type="PANTHER" id="PTHR30313">
    <property type="entry name" value="DNA PRIMASE"/>
    <property type="match status" value="1"/>
</dbReference>
<feature type="domain" description="Zinc finger CHC2-type" evidence="4">
    <location>
        <begin position="41"/>
        <end position="97"/>
    </location>
</feature>
<protein>
    <submittedName>
        <fullName evidence="5">DUF3854 domain-containing protein</fullName>
    </submittedName>
</protein>
<dbReference type="EMBL" id="WKPR01000009">
    <property type="protein sequence ID" value="MSB19937.1"/>
    <property type="molecule type" value="Genomic_DNA"/>
</dbReference>
<dbReference type="RefSeq" id="WP_172697663.1">
    <property type="nucleotide sequence ID" value="NZ_JAQLWY010000020.1"/>
</dbReference>
<dbReference type="Gene3D" id="3.90.580.10">
    <property type="entry name" value="Zinc finger, CHC2-type domain"/>
    <property type="match status" value="1"/>
</dbReference>
<reference evidence="5 6" key="1">
    <citation type="journal article" date="2019" name="Nat. Med.">
        <title>A library of human gut bacterial isolates paired with longitudinal multiomics data enables mechanistic microbiome research.</title>
        <authorList>
            <person name="Poyet M."/>
            <person name="Groussin M."/>
            <person name="Gibbons S.M."/>
            <person name="Avila-Pacheco J."/>
            <person name="Jiang X."/>
            <person name="Kearney S.M."/>
            <person name="Perrotta A.R."/>
            <person name="Berdy B."/>
            <person name="Zhao S."/>
            <person name="Lieberman T.D."/>
            <person name="Swanson P.K."/>
            <person name="Smith M."/>
            <person name="Roesemann S."/>
            <person name="Alexander J.E."/>
            <person name="Rich S.A."/>
            <person name="Livny J."/>
            <person name="Vlamakis H."/>
            <person name="Clish C."/>
            <person name="Bullock K."/>
            <person name="Deik A."/>
            <person name="Scott J."/>
            <person name="Pierce K.A."/>
            <person name="Xavier R.J."/>
            <person name="Alm E.J."/>
        </authorList>
    </citation>
    <scope>NUCLEOTIDE SEQUENCE [LARGE SCALE GENOMIC DNA]</scope>
    <source>
        <strain evidence="5 6">BIOML-A2</strain>
    </source>
</reference>
<evidence type="ECO:0000313" key="5">
    <source>
        <dbReference type="EMBL" id="MSB19937.1"/>
    </source>
</evidence>
<evidence type="ECO:0000313" key="6">
    <source>
        <dbReference type="Proteomes" id="UP000434475"/>
    </source>
</evidence>
<gene>
    <name evidence="5" type="ORF">GKE97_10460</name>
</gene>
<evidence type="ECO:0000256" key="3">
    <source>
        <dbReference type="ARBA" id="ARBA00022833"/>
    </source>
</evidence>
<evidence type="ECO:0000256" key="1">
    <source>
        <dbReference type="ARBA" id="ARBA00022723"/>
    </source>
</evidence>
<dbReference type="AlphaFoldDB" id="A0A6I2R8B5"/>